<dbReference type="EMBL" id="MT144599">
    <property type="protein sequence ID" value="QJH94321.1"/>
    <property type="molecule type" value="Genomic_DNA"/>
</dbReference>
<dbReference type="AlphaFoldDB" id="A0A6H1ZCD0"/>
<evidence type="ECO:0000313" key="2">
    <source>
        <dbReference type="EMBL" id="QJH94321.1"/>
    </source>
</evidence>
<accession>A0A6H1ZCD0</accession>
<protein>
    <submittedName>
        <fullName evidence="1">Uncharacterized protein</fullName>
    </submittedName>
</protein>
<gene>
    <name evidence="1" type="ORF">TM448A00171_0056</name>
    <name evidence="2" type="ORF">TM448B00200_0028</name>
</gene>
<reference evidence="1" key="1">
    <citation type="submission" date="2020-03" db="EMBL/GenBank/DDBJ databases">
        <title>The deep terrestrial virosphere.</title>
        <authorList>
            <person name="Holmfeldt K."/>
            <person name="Nilsson E."/>
            <person name="Simone D."/>
            <person name="Lopez-Fernandez M."/>
            <person name="Wu X."/>
            <person name="de Brujin I."/>
            <person name="Lundin D."/>
            <person name="Andersson A."/>
            <person name="Bertilsson S."/>
            <person name="Dopson M."/>
        </authorList>
    </citation>
    <scope>NUCLEOTIDE SEQUENCE</scope>
    <source>
        <strain evidence="1">TM448A00171</strain>
        <strain evidence="2">TM448B00200</strain>
    </source>
</reference>
<organism evidence="1">
    <name type="scientific">viral metagenome</name>
    <dbReference type="NCBI Taxonomy" id="1070528"/>
    <lineage>
        <taxon>unclassified sequences</taxon>
        <taxon>metagenomes</taxon>
        <taxon>organismal metagenomes</taxon>
    </lineage>
</organism>
<evidence type="ECO:0000313" key="1">
    <source>
        <dbReference type="EMBL" id="QJA45037.1"/>
    </source>
</evidence>
<name>A0A6H1ZCD0_9ZZZZ</name>
<sequence length="136" mass="15827">MKTECSRCGRIKKNGGSKKERIAMPITKDNFYEQIDKLVCSNCGSPSPEYYFDNDSTPLCESCTFVILRDECNELREINDLEDENEDDVEVANKLWEEQEHYHNDTQNKGAVERRKLRLSNLMHFKKEAENDTPNG</sequence>
<proteinExistence type="predicted"/>
<dbReference type="EMBL" id="MT143984">
    <property type="protein sequence ID" value="QJA45037.1"/>
    <property type="molecule type" value="Genomic_DNA"/>
</dbReference>